<comment type="similarity">
    <text evidence="2">Belongs to the Nudix hydrolase family.</text>
</comment>
<dbReference type="CDD" id="cd02883">
    <property type="entry name" value="NUDIX_Hydrolase"/>
    <property type="match status" value="1"/>
</dbReference>
<evidence type="ECO:0000313" key="4">
    <source>
        <dbReference type="EMBL" id="OHA91474.1"/>
    </source>
</evidence>
<dbReference type="GO" id="GO:0016787">
    <property type="term" value="F:hydrolase activity"/>
    <property type="evidence" value="ECO:0007669"/>
    <property type="project" value="UniProtKB-KW"/>
</dbReference>
<evidence type="ECO:0000259" key="3">
    <source>
        <dbReference type="PROSITE" id="PS51462"/>
    </source>
</evidence>
<reference evidence="4 5" key="1">
    <citation type="journal article" date="2016" name="Nat. Commun.">
        <title>Thousands of microbial genomes shed light on interconnected biogeochemical processes in an aquifer system.</title>
        <authorList>
            <person name="Anantharaman K."/>
            <person name="Brown C.T."/>
            <person name="Hug L.A."/>
            <person name="Sharon I."/>
            <person name="Castelle C.J."/>
            <person name="Probst A.J."/>
            <person name="Thomas B.C."/>
            <person name="Singh A."/>
            <person name="Wilkins M.J."/>
            <person name="Karaoz U."/>
            <person name="Brodie E.L."/>
            <person name="Williams K.H."/>
            <person name="Hubbard S.S."/>
            <person name="Banfield J.F."/>
        </authorList>
    </citation>
    <scope>NUCLEOTIDE SEQUENCE [LARGE SCALE GENOMIC DNA]</scope>
</reference>
<accession>A0A1G2T2J7</accession>
<dbReference type="Gene3D" id="3.90.79.10">
    <property type="entry name" value="Nucleoside Triphosphate Pyrophosphohydrolase"/>
    <property type="match status" value="1"/>
</dbReference>
<dbReference type="InterPro" id="IPR000086">
    <property type="entry name" value="NUDIX_hydrolase_dom"/>
</dbReference>
<gene>
    <name evidence="4" type="ORF">A2832_00560</name>
</gene>
<dbReference type="InterPro" id="IPR015797">
    <property type="entry name" value="NUDIX_hydrolase-like_dom_sf"/>
</dbReference>
<feature type="domain" description="Nudix hydrolase" evidence="3">
    <location>
        <begin position="31"/>
        <end position="160"/>
    </location>
</feature>
<dbReference type="PROSITE" id="PS51462">
    <property type="entry name" value="NUDIX"/>
    <property type="match status" value="1"/>
</dbReference>
<dbReference type="STRING" id="1802737.A2832_00560"/>
<dbReference type="Proteomes" id="UP000178538">
    <property type="component" value="Unassembled WGS sequence"/>
</dbReference>
<sequence>MHITSTLKNRSGQVLKVIYTEDDPLANLSGKILQAVHAFCFCGDKMVVVYSNEKGYWAPPGGGIEKGETIEKAVIREVKEETNMEVLYQGLIGYQDIFEPGHIVRQTRSFCIVKPYGPFIADQGGDVTKIKLIDPKDYKKYFDWGEIGERIMKRSIELNDKHHLKR</sequence>
<evidence type="ECO:0000313" key="5">
    <source>
        <dbReference type="Proteomes" id="UP000178538"/>
    </source>
</evidence>
<organism evidence="4 5">
    <name type="scientific">Candidatus Zambryskibacteria bacterium RIFCSPHIGHO2_01_FULL_44_22b</name>
    <dbReference type="NCBI Taxonomy" id="1802737"/>
    <lineage>
        <taxon>Bacteria</taxon>
        <taxon>Candidatus Zambryskiibacteriota</taxon>
    </lineage>
</organism>
<dbReference type="InterPro" id="IPR020084">
    <property type="entry name" value="NUDIX_hydrolase_CS"/>
</dbReference>
<dbReference type="PANTHER" id="PTHR43736">
    <property type="entry name" value="ADP-RIBOSE PYROPHOSPHATASE"/>
    <property type="match status" value="1"/>
</dbReference>
<dbReference type="SUPFAM" id="SSF55811">
    <property type="entry name" value="Nudix"/>
    <property type="match status" value="1"/>
</dbReference>
<dbReference type="Pfam" id="PF00293">
    <property type="entry name" value="NUDIX"/>
    <property type="match status" value="1"/>
</dbReference>
<keyword evidence="1 2" id="KW-0378">Hydrolase</keyword>
<evidence type="ECO:0000256" key="2">
    <source>
        <dbReference type="RuleBase" id="RU003476"/>
    </source>
</evidence>
<dbReference type="PANTHER" id="PTHR43736:SF1">
    <property type="entry name" value="DIHYDRONEOPTERIN TRIPHOSPHATE DIPHOSPHATASE"/>
    <property type="match status" value="1"/>
</dbReference>
<comment type="caution">
    <text evidence="4">The sequence shown here is derived from an EMBL/GenBank/DDBJ whole genome shotgun (WGS) entry which is preliminary data.</text>
</comment>
<name>A0A1G2T2J7_9BACT</name>
<protein>
    <recommendedName>
        <fullName evidence="3">Nudix hydrolase domain-containing protein</fullName>
    </recommendedName>
</protein>
<evidence type="ECO:0000256" key="1">
    <source>
        <dbReference type="ARBA" id="ARBA00022801"/>
    </source>
</evidence>
<dbReference type="AlphaFoldDB" id="A0A1G2T2J7"/>
<dbReference type="EMBL" id="MHVG01000003">
    <property type="protein sequence ID" value="OHA91474.1"/>
    <property type="molecule type" value="Genomic_DNA"/>
</dbReference>
<dbReference type="InterPro" id="IPR020476">
    <property type="entry name" value="Nudix_hydrolase"/>
</dbReference>
<dbReference type="PRINTS" id="PR00502">
    <property type="entry name" value="NUDIXFAMILY"/>
</dbReference>
<proteinExistence type="inferred from homology"/>
<dbReference type="PROSITE" id="PS00893">
    <property type="entry name" value="NUDIX_BOX"/>
    <property type="match status" value="1"/>
</dbReference>